<dbReference type="Proteomes" id="UP000078148">
    <property type="component" value="Chromosome"/>
</dbReference>
<accession>A0A172ZJK0</accession>
<reference evidence="2" key="1">
    <citation type="submission" date="2015-10" db="EMBL/GenBank/DDBJ databases">
        <title>Genome of Paenibacillus bovis sp. nov.</title>
        <authorList>
            <person name="Wu Z."/>
            <person name="Gao C."/>
            <person name="Liu Z."/>
            <person name="Zheng H."/>
        </authorList>
    </citation>
    <scope>NUCLEOTIDE SEQUENCE [LARGE SCALE GENOMIC DNA]</scope>
    <source>
        <strain evidence="2">BD3526</strain>
    </source>
</reference>
<dbReference type="EMBL" id="CP013023">
    <property type="protein sequence ID" value="ANF97300.1"/>
    <property type="molecule type" value="Genomic_DNA"/>
</dbReference>
<evidence type="ECO:0000313" key="1">
    <source>
        <dbReference type="EMBL" id="ANF97300.1"/>
    </source>
</evidence>
<reference evidence="1 2" key="2">
    <citation type="journal article" date="2016" name="Int. J. Syst. Evol. Microbiol.">
        <title>Paenibacillus bovis sp. nov., isolated from raw yak (Bos grunniens) milk.</title>
        <authorList>
            <person name="Gao C."/>
            <person name="Han J."/>
            <person name="Liu Z."/>
            <person name="Xu X."/>
            <person name="Hang F."/>
            <person name="Wu Z."/>
        </authorList>
    </citation>
    <scope>NUCLEOTIDE SEQUENCE [LARGE SCALE GENOMIC DNA]</scope>
    <source>
        <strain evidence="1 2">BD3526</strain>
    </source>
</reference>
<dbReference type="RefSeq" id="WP_060535414.1">
    <property type="nucleotide sequence ID" value="NZ_CP013023.1"/>
</dbReference>
<dbReference type="OrthoDB" id="153774at2"/>
<dbReference type="STRING" id="1616788.AR543_15690"/>
<evidence type="ECO:0000313" key="2">
    <source>
        <dbReference type="Proteomes" id="UP000078148"/>
    </source>
</evidence>
<gene>
    <name evidence="1" type="ORF">AR543_15690</name>
</gene>
<keyword evidence="2" id="KW-1185">Reference proteome</keyword>
<dbReference type="AlphaFoldDB" id="A0A172ZJK0"/>
<name>A0A172ZJK0_9BACL</name>
<protein>
    <submittedName>
        <fullName evidence="1">Uncharacterized protein</fullName>
    </submittedName>
</protein>
<dbReference type="KEGG" id="pbv:AR543_15690"/>
<proteinExistence type="predicted"/>
<sequence length="132" mass="16014">MDQLIKRRYEDDYDIDFNNDFNKGSGDFHHASHYTLKELKDSGYGDIMPLQGWVHPEDYVRHEEWMADGKRYALPFIDVRRGKPDNEELILKEWNGYLNLTFTNLIEELEQMKKEHLIRSDEEIRIIFWFDN</sequence>
<organism evidence="1 2">
    <name type="scientific">Paenibacillus bovis</name>
    <dbReference type="NCBI Taxonomy" id="1616788"/>
    <lineage>
        <taxon>Bacteria</taxon>
        <taxon>Bacillati</taxon>
        <taxon>Bacillota</taxon>
        <taxon>Bacilli</taxon>
        <taxon>Bacillales</taxon>
        <taxon>Paenibacillaceae</taxon>
        <taxon>Paenibacillus</taxon>
    </lineage>
</organism>